<dbReference type="PIRSF" id="PIRSF016379">
    <property type="entry name" value="ENT"/>
    <property type="match status" value="1"/>
</dbReference>
<evidence type="ECO:0000256" key="3">
    <source>
        <dbReference type="ARBA" id="ARBA00022448"/>
    </source>
</evidence>
<keyword evidence="4 8" id="KW-0812">Transmembrane</keyword>
<keyword evidence="5 8" id="KW-1133">Transmembrane helix</keyword>
<comment type="subcellular location">
    <subcellularLocation>
        <location evidence="1">Membrane</location>
        <topology evidence="1">Multi-pass membrane protein</topology>
    </subcellularLocation>
</comment>
<evidence type="ECO:0000313" key="9">
    <source>
        <dbReference type="EMBL" id="SZX72215.1"/>
    </source>
</evidence>
<evidence type="ECO:0000256" key="4">
    <source>
        <dbReference type="ARBA" id="ARBA00022692"/>
    </source>
</evidence>
<dbReference type="Pfam" id="PF01733">
    <property type="entry name" value="Nucleoside_tran"/>
    <property type="match status" value="2"/>
</dbReference>
<dbReference type="PANTHER" id="PTHR10332">
    <property type="entry name" value="EQUILIBRATIVE NUCLEOSIDE TRANSPORTER"/>
    <property type="match status" value="1"/>
</dbReference>
<dbReference type="AlphaFoldDB" id="A0A383W3I9"/>
<keyword evidence="3" id="KW-0813">Transport</keyword>
<feature type="transmembrane region" description="Helical" evidence="8">
    <location>
        <begin position="106"/>
        <end position="129"/>
    </location>
</feature>
<feature type="transmembrane region" description="Helical" evidence="8">
    <location>
        <begin position="415"/>
        <end position="440"/>
    </location>
</feature>
<keyword evidence="10" id="KW-1185">Reference proteome</keyword>
<dbReference type="InterPro" id="IPR002259">
    <property type="entry name" value="Eqnu_transpt"/>
</dbReference>
<evidence type="ECO:0000256" key="2">
    <source>
        <dbReference type="ARBA" id="ARBA00007965"/>
    </source>
</evidence>
<dbReference type="GO" id="GO:0005886">
    <property type="term" value="C:plasma membrane"/>
    <property type="evidence" value="ECO:0007669"/>
    <property type="project" value="TreeGrafter"/>
</dbReference>
<reference evidence="9 10" key="1">
    <citation type="submission" date="2016-10" db="EMBL/GenBank/DDBJ databases">
        <authorList>
            <person name="Cai Z."/>
        </authorList>
    </citation>
    <scope>NUCLEOTIDE SEQUENCE [LARGE SCALE GENOMIC DNA]</scope>
</reference>
<feature type="region of interest" description="Disordered" evidence="7">
    <location>
        <begin position="251"/>
        <end position="294"/>
    </location>
</feature>
<feature type="transmembrane region" description="Helical" evidence="8">
    <location>
        <begin position="141"/>
        <end position="164"/>
    </location>
</feature>
<dbReference type="PANTHER" id="PTHR10332:SF10">
    <property type="entry name" value="EQUILIBRATIVE NUCLEOSIDE TRANSPORTER 4"/>
    <property type="match status" value="1"/>
</dbReference>
<name>A0A383W3I9_TETOB</name>
<evidence type="ECO:0008006" key="11">
    <source>
        <dbReference type="Google" id="ProtNLM"/>
    </source>
</evidence>
<proteinExistence type="inferred from homology"/>
<evidence type="ECO:0000256" key="5">
    <source>
        <dbReference type="ARBA" id="ARBA00022989"/>
    </source>
</evidence>
<dbReference type="Proteomes" id="UP000256970">
    <property type="component" value="Unassembled WGS sequence"/>
</dbReference>
<sequence length="477" mass="50334">MEQHASLAYACYFLLGSGILAPWNAFITAADYFEAVFPGRHMDRLFTVAYLPVCLLMLGLLIKFNSMPGRPRILFSFAGFVLIMLAIPLIDLLLVGREGTGPDSALAVVLLAVVLVGVLDGLAQGAIFADAAALPPQYTHAVVGGTASSGVIICLLRIATKAALPQTRAGLRESTAIYFSISGGITLSCFAVYYAVLPRLGVVRCYKRGPSAAGAVVELSPQPSIGEAAGLPAESVVVGPAEERPLVKRASGSNQNLHGSQHEHQHQQHISGSHHHSSNHHRDLQQQHQQHTGSERLLAADHHLSAAAPAVKGTGPLSWQHVVAEAWHSALAMVITYVITLSIFPGVLSEDIESADLGSWYPILLITAFNVSDLVGKNIPFCGLAPSPRTLLAASLLRVVFVPAFLLAGRHAGDVAGLMALLTVSLGFSNGLLTALLMTLAPASVECGEEGLVESIMVFSLVLGLTLGALAGWLWLL</sequence>
<feature type="transmembrane region" description="Helical" evidence="8">
    <location>
        <begin position="74"/>
        <end position="94"/>
    </location>
</feature>
<feature type="transmembrane region" description="Helical" evidence="8">
    <location>
        <begin position="7"/>
        <end position="25"/>
    </location>
</feature>
<accession>A0A383W3I9</accession>
<feature type="transmembrane region" description="Helical" evidence="8">
    <location>
        <begin position="452"/>
        <end position="476"/>
    </location>
</feature>
<feature type="transmembrane region" description="Helical" evidence="8">
    <location>
        <begin position="176"/>
        <end position="197"/>
    </location>
</feature>
<evidence type="ECO:0000256" key="6">
    <source>
        <dbReference type="ARBA" id="ARBA00023136"/>
    </source>
</evidence>
<evidence type="ECO:0000256" key="8">
    <source>
        <dbReference type="SAM" id="Phobius"/>
    </source>
</evidence>
<dbReference type="EMBL" id="FNXT01001119">
    <property type="protein sequence ID" value="SZX72215.1"/>
    <property type="molecule type" value="Genomic_DNA"/>
</dbReference>
<comment type="similarity">
    <text evidence="2">Belongs to the SLC29A/ENT transporter (TC 2.A.57) family.</text>
</comment>
<feature type="transmembrane region" description="Helical" evidence="8">
    <location>
        <begin position="326"/>
        <end position="348"/>
    </location>
</feature>
<protein>
    <recommendedName>
        <fullName evidence="11">Equilibrative nucleoside transporter</fullName>
    </recommendedName>
</protein>
<organism evidence="9 10">
    <name type="scientific">Tetradesmus obliquus</name>
    <name type="common">Green alga</name>
    <name type="synonym">Acutodesmus obliquus</name>
    <dbReference type="NCBI Taxonomy" id="3088"/>
    <lineage>
        <taxon>Eukaryota</taxon>
        <taxon>Viridiplantae</taxon>
        <taxon>Chlorophyta</taxon>
        <taxon>core chlorophytes</taxon>
        <taxon>Chlorophyceae</taxon>
        <taxon>CS clade</taxon>
        <taxon>Sphaeropleales</taxon>
        <taxon>Scenedesmaceae</taxon>
        <taxon>Tetradesmus</taxon>
    </lineage>
</organism>
<gene>
    <name evidence="9" type="ORF">BQ4739_LOCUS12406</name>
</gene>
<keyword evidence="6 8" id="KW-0472">Membrane</keyword>
<feature type="transmembrane region" description="Helical" evidence="8">
    <location>
        <begin position="391"/>
        <end position="409"/>
    </location>
</feature>
<dbReference type="GO" id="GO:0005337">
    <property type="term" value="F:nucleoside transmembrane transporter activity"/>
    <property type="evidence" value="ECO:0007669"/>
    <property type="project" value="InterPro"/>
</dbReference>
<feature type="transmembrane region" description="Helical" evidence="8">
    <location>
        <begin position="45"/>
        <end position="62"/>
    </location>
</feature>
<evidence type="ECO:0000313" key="10">
    <source>
        <dbReference type="Proteomes" id="UP000256970"/>
    </source>
</evidence>
<evidence type="ECO:0000256" key="1">
    <source>
        <dbReference type="ARBA" id="ARBA00004141"/>
    </source>
</evidence>
<evidence type="ECO:0000256" key="7">
    <source>
        <dbReference type="SAM" id="MobiDB-lite"/>
    </source>
</evidence>